<evidence type="ECO:0000313" key="4">
    <source>
        <dbReference type="Proteomes" id="UP000593574"/>
    </source>
</evidence>
<dbReference type="InterPro" id="IPR004146">
    <property type="entry name" value="DC1"/>
</dbReference>
<evidence type="ECO:0000313" key="3">
    <source>
        <dbReference type="EMBL" id="MBA0725728.1"/>
    </source>
</evidence>
<dbReference type="EMBL" id="JABEZV010000011">
    <property type="protein sequence ID" value="MBA0725728.1"/>
    <property type="molecule type" value="Genomic_DNA"/>
</dbReference>
<dbReference type="Proteomes" id="UP000593574">
    <property type="component" value="Unassembled WGS sequence"/>
</dbReference>
<evidence type="ECO:0000256" key="1">
    <source>
        <dbReference type="ARBA" id="ARBA00022737"/>
    </source>
</evidence>
<keyword evidence="4" id="KW-1185">Reference proteome</keyword>
<keyword evidence="1" id="KW-0677">Repeat</keyword>
<dbReference type="PANTHER" id="PTHR32410">
    <property type="entry name" value="CYSTEINE/HISTIDINE-RICH C1 DOMAIN FAMILY PROTEIN"/>
    <property type="match status" value="1"/>
</dbReference>
<feature type="non-terminal residue" evidence="3">
    <location>
        <position position="1"/>
    </location>
</feature>
<proteinExistence type="predicted"/>
<organism evidence="3 4">
    <name type="scientific">Gossypium laxum</name>
    <dbReference type="NCBI Taxonomy" id="34288"/>
    <lineage>
        <taxon>Eukaryota</taxon>
        <taxon>Viridiplantae</taxon>
        <taxon>Streptophyta</taxon>
        <taxon>Embryophyta</taxon>
        <taxon>Tracheophyta</taxon>
        <taxon>Spermatophyta</taxon>
        <taxon>Magnoliopsida</taxon>
        <taxon>eudicotyledons</taxon>
        <taxon>Gunneridae</taxon>
        <taxon>Pentapetalae</taxon>
        <taxon>rosids</taxon>
        <taxon>malvids</taxon>
        <taxon>Malvales</taxon>
        <taxon>Malvaceae</taxon>
        <taxon>Malvoideae</taxon>
        <taxon>Gossypium</taxon>
    </lineage>
</organism>
<dbReference type="InterPro" id="IPR046349">
    <property type="entry name" value="C1-like_sf"/>
</dbReference>
<dbReference type="PANTHER" id="PTHR32410:SF165">
    <property type="entry name" value="C1 DOMAIN FAMILY PROTEIN, PUTATIVE-RELATED"/>
    <property type="match status" value="1"/>
</dbReference>
<dbReference type="InterPro" id="IPR053192">
    <property type="entry name" value="Vacuole_Formation_Reg"/>
</dbReference>
<feature type="domain" description="DC1" evidence="2">
    <location>
        <begin position="7"/>
        <end position="54"/>
    </location>
</feature>
<reference evidence="3 4" key="1">
    <citation type="journal article" date="2019" name="Genome Biol. Evol.">
        <title>Insights into the evolution of the New World diploid cottons (Gossypium, subgenus Houzingenia) based on genome sequencing.</title>
        <authorList>
            <person name="Grover C.E."/>
            <person name="Arick M.A. 2nd"/>
            <person name="Thrash A."/>
            <person name="Conover J.L."/>
            <person name="Sanders W.S."/>
            <person name="Peterson D.G."/>
            <person name="Frelichowski J.E."/>
            <person name="Scheffler J.A."/>
            <person name="Scheffler B.E."/>
            <person name="Wendel J.F."/>
        </authorList>
    </citation>
    <scope>NUCLEOTIDE SEQUENCE [LARGE SCALE GENOMIC DNA]</scope>
    <source>
        <strain evidence="3">4</strain>
        <tissue evidence="3">Leaf</tissue>
    </source>
</reference>
<feature type="domain" description="DC1" evidence="2">
    <location>
        <begin position="63"/>
        <end position="107"/>
    </location>
</feature>
<name>A0A7J9ANQ5_9ROSI</name>
<evidence type="ECO:0000259" key="2">
    <source>
        <dbReference type="Pfam" id="PF03107"/>
    </source>
</evidence>
<dbReference type="Pfam" id="PF03107">
    <property type="entry name" value="C1_2"/>
    <property type="match status" value="2"/>
</dbReference>
<comment type="caution">
    <text evidence="3">The sequence shown here is derived from an EMBL/GenBank/DDBJ whole genome shotgun (WGS) entry which is preliminary data.</text>
</comment>
<gene>
    <name evidence="3" type="ORF">Golax_022290</name>
</gene>
<dbReference type="SUPFAM" id="SSF57889">
    <property type="entry name" value="Cysteine-rich domain"/>
    <property type="match status" value="1"/>
</dbReference>
<sequence length="263" mass="29835">MEVLPHFSHVHPLVFNDGRSHESEEVYCCACGELVSSPRFSCVDCGFHLDKNCAEAPVEMNHPFHRQHNLKLMTSSPYVEACHEEVNMACGSYNCSKCKFIIHVNCALEDAEWYYKISKDDSDKLLNAMLEVGTMNPSFSVRNMIKVGEKMINMEIEHFSHQHNLVLSDEVKERRKKQILGIVHQDPFVLNPNCIFICSGCGELSSRFAYKCEVYLCKDHLCVRCAGTAFSCMSRGHEHLLLFYRTFLGGYCNACGGSTGYYA</sequence>
<accession>A0A7J9ANQ5</accession>
<protein>
    <recommendedName>
        <fullName evidence="2">DC1 domain-containing protein</fullName>
    </recommendedName>
</protein>
<dbReference type="AlphaFoldDB" id="A0A7J9ANQ5"/>